<evidence type="ECO:0000313" key="11">
    <source>
        <dbReference type="EMBL" id="TQV71251.1"/>
    </source>
</evidence>
<dbReference type="Pfam" id="PF01311">
    <property type="entry name" value="Bac_export_1"/>
    <property type="match status" value="1"/>
</dbReference>
<gene>
    <name evidence="11" type="primary">fliR</name>
    <name evidence="11" type="ORF">FKG95_26820</name>
</gene>
<dbReference type="OrthoDB" id="9779817at2"/>
<dbReference type="RefSeq" id="WP_142899544.1">
    <property type="nucleotide sequence ID" value="NZ_ML660065.1"/>
</dbReference>
<keyword evidence="7 10" id="KW-0472">Membrane</keyword>
<evidence type="ECO:0000256" key="2">
    <source>
        <dbReference type="ARBA" id="ARBA00009772"/>
    </source>
</evidence>
<dbReference type="PANTHER" id="PTHR30065:SF8">
    <property type="entry name" value="FLAGELLAR BIOSYNTHETIC PROTEIN FLIR"/>
    <property type="match status" value="1"/>
</dbReference>
<evidence type="ECO:0000256" key="9">
    <source>
        <dbReference type="NCBIfam" id="TIGR01400"/>
    </source>
</evidence>
<feature type="transmembrane region" description="Helical" evidence="10">
    <location>
        <begin position="212"/>
        <end position="240"/>
    </location>
</feature>
<feature type="transmembrane region" description="Helical" evidence="10">
    <location>
        <begin position="90"/>
        <end position="111"/>
    </location>
</feature>
<dbReference type="GO" id="GO:0006605">
    <property type="term" value="P:protein targeting"/>
    <property type="evidence" value="ECO:0007669"/>
    <property type="project" value="UniProtKB-UniRule"/>
</dbReference>
<keyword evidence="6 10" id="KW-1133">Transmembrane helix</keyword>
<dbReference type="GO" id="GO:0044780">
    <property type="term" value="P:bacterial-type flagellum assembly"/>
    <property type="evidence" value="ECO:0007669"/>
    <property type="project" value="UniProtKB-UniRule"/>
</dbReference>
<feature type="transmembrane region" description="Helical" evidence="10">
    <location>
        <begin position="41"/>
        <end position="59"/>
    </location>
</feature>
<comment type="similarity">
    <text evidence="2 10">Belongs to the FliR/MopE/SpaR family.</text>
</comment>
<evidence type="ECO:0000256" key="6">
    <source>
        <dbReference type="ARBA" id="ARBA00022989"/>
    </source>
</evidence>
<evidence type="ECO:0000256" key="5">
    <source>
        <dbReference type="ARBA" id="ARBA00022692"/>
    </source>
</evidence>
<dbReference type="InterPro" id="IPR002010">
    <property type="entry name" value="T3SS_IM_R"/>
</dbReference>
<comment type="function">
    <text evidence="1 10">Role in flagellar biosynthesis.</text>
</comment>
<dbReference type="EMBL" id="VHSH01000014">
    <property type="protein sequence ID" value="TQV71251.1"/>
    <property type="molecule type" value="Genomic_DNA"/>
</dbReference>
<proteinExistence type="inferred from homology"/>
<dbReference type="Proteomes" id="UP000315252">
    <property type="component" value="Unassembled WGS sequence"/>
</dbReference>
<evidence type="ECO:0000256" key="1">
    <source>
        <dbReference type="ARBA" id="ARBA00002578"/>
    </source>
</evidence>
<evidence type="ECO:0000256" key="8">
    <source>
        <dbReference type="ARBA" id="ARBA00023143"/>
    </source>
</evidence>
<keyword evidence="11" id="KW-0966">Cell projection</keyword>
<evidence type="ECO:0000256" key="4">
    <source>
        <dbReference type="ARBA" id="ARBA00022475"/>
    </source>
</evidence>
<dbReference type="NCBIfam" id="TIGR01400">
    <property type="entry name" value="fliR"/>
    <property type="match status" value="1"/>
</dbReference>
<keyword evidence="12" id="KW-1185">Reference proteome</keyword>
<keyword evidence="11" id="KW-0282">Flagellum</keyword>
<accession>A0A545T213</accession>
<keyword evidence="8 10" id="KW-0975">Bacterial flagellum</keyword>
<reference evidence="11 12" key="1">
    <citation type="submission" date="2019-06" db="EMBL/GenBank/DDBJ databases">
        <title>Whole genome sequence for Rhodospirillaceae sp. R148.</title>
        <authorList>
            <person name="Wang G."/>
        </authorList>
    </citation>
    <scope>NUCLEOTIDE SEQUENCE [LARGE SCALE GENOMIC DNA]</scope>
    <source>
        <strain evidence="11 12">R148</strain>
    </source>
</reference>
<keyword evidence="4 10" id="KW-1003">Cell membrane</keyword>
<keyword evidence="5 10" id="KW-0812">Transmembrane</keyword>
<name>A0A545T213_9PROT</name>
<evidence type="ECO:0000256" key="10">
    <source>
        <dbReference type="RuleBase" id="RU362071"/>
    </source>
</evidence>
<comment type="subcellular location">
    <subcellularLocation>
        <location evidence="10">Cell membrane</location>
        <topology evidence="10">Multi-pass membrane protein</topology>
    </subcellularLocation>
    <subcellularLocation>
        <location evidence="10">Bacterial flagellum basal body</location>
    </subcellularLocation>
</comment>
<feature type="transmembrane region" description="Helical" evidence="10">
    <location>
        <begin position="65"/>
        <end position="83"/>
    </location>
</feature>
<feature type="transmembrane region" description="Helical" evidence="10">
    <location>
        <begin position="179"/>
        <end position="200"/>
    </location>
</feature>
<organism evidence="11 12">
    <name type="scientific">Denitrobaculum tricleocarpae</name>
    <dbReference type="NCBI Taxonomy" id="2591009"/>
    <lineage>
        <taxon>Bacteria</taxon>
        <taxon>Pseudomonadati</taxon>
        <taxon>Pseudomonadota</taxon>
        <taxon>Alphaproteobacteria</taxon>
        <taxon>Rhodospirillales</taxon>
        <taxon>Rhodospirillaceae</taxon>
        <taxon>Denitrobaculum</taxon>
    </lineage>
</organism>
<protein>
    <recommendedName>
        <fullName evidence="3 9">Flagellar biosynthetic protein FliR</fullName>
    </recommendedName>
</protein>
<comment type="caution">
    <text evidence="11">The sequence shown here is derived from an EMBL/GenBank/DDBJ whole genome shotgun (WGS) entry which is preliminary data.</text>
</comment>
<evidence type="ECO:0000256" key="7">
    <source>
        <dbReference type="ARBA" id="ARBA00023136"/>
    </source>
</evidence>
<dbReference type="AlphaFoldDB" id="A0A545T213"/>
<sequence>MLDELLSAELFVVIFVFVRVGATMMLLPGFAEPYVAPRTRLMLALLISIVIAPVVGDTVPPLPDAVLTLALLIIGELVIGFFLGTVTRLFLATMATAGMIIAFMSSLANALVDDPSSQQQGSIMGSFLTTVAVLMMFLLDLHHVMLMAVADSYTLFRPGEALPMGDLSEMITRVVAKTFLLAVQLAAPFIVVGTIFYLGLGVLGRLMPQVQIFFVAMPLQVAMGVIILFLSLPVMMGFYITQFSDTLMPFLAPS</sequence>
<dbReference type="PANTHER" id="PTHR30065">
    <property type="entry name" value="FLAGELLAR BIOSYNTHETIC PROTEIN FLIR"/>
    <property type="match status" value="1"/>
</dbReference>
<dbReference type="PRINTS" id="PR00953">
    <property type="entry name" value="TYPE3IMRPROT"/>
</dbReference>
<feature type="transmembrane region" description="Helical" evidence="10">
    <location>
        <begin position="123"/>
        <end position="141"/>
    </location>
</feature>
<keyword evidence="11" id="KW-0969">Cilium</keyword>
<dbReference type="GO" id="GO:0009425">
    <property type="term" value="C:bacterial-type flagellum basal body"/>
    <property type="evidence" value="ECO:0007669"/>
    <property type="project" value="UniProtKB-SubCell"/>
</dbReference>
<dbReference type="GO" id="GO:0005886">
    <property type="term" value="C:plasma membrane"/>
    <property type="evidence" value="ECO:0007669"/>
    <property type="project" value="UniProtKB-SubCell"/>
</dbReference>
<dbReference type="InterPro" id="IPR006303">
    <property type="entry name" value="FliR"/>
</dbReference>
<feature type="transmembrane region" description="Helical" evidence="10">
    <location>
        <begin position="6"/>
        <end position="29"/>
    </location>
</feature>
<evidence type="ECO:0000313" key="12">
    <source>
        <dbReference type="Proteomes" id="UP000315252"/>
    </source>
</evidence>
<evidence type="ECO:0000256" key="3">
    <source>
        <dbReference type="ARBA" id="ARBA00021717"/>
    </source>
</evidence>